<dbReference type="PhylomeDB" id="E9HVB7"/>
<feature type="chain" id="PRO_5003238367" description="CUB domain-containing protein" evidence="3">
    <location>
        <begin position="23"/>
        <end position="474"/>
    </location>
</feature>
<comment type="caution">
    <text evidence="2">Lacks conserved residue(s) required for the propagation of feature annotation.</text>
</comment>
<dbReference type="Proteomes" id="UP000000305">
    <property type="component" value="Unassembled WGS sequence"/>
</dbReference>
<dbReference type="STRING" id="6669.E9HVB7"/>
<dbReference type="InterPro" id="IPR058698">
    <property type="entry name" value="CUB_metazoa"/>
</dbReference>
<protein>
    <recommendedName>
        <fullName evidence="4">CUB domain-containing protein</fullName>
    </recommendedName>
</protein>
<organism evidence="5 6">
    <name type="scientific">Daphnia pulex</name>
    <name type="common">Water flea</name>
    <dbReference type="NCBI Taxonomy" id="6669"/>
    <lineage>
        <taxon>Eukaryota</taxon>
        <taxon>Metazoa</taxon>
        <taxon>Ecdysozoa</taxon>
        <taxon>Arthropoda</taxon>
        <taxon>Crustacea</taxon>
        <taxon>Branchiopoda</taxon>
        <taxon>Diplostraca</taxon>
        <taxon>Cladocera</taxon>
        <taxon>Anomopoda</taxon>
        <taxon>Daphniidae</taxon>
        <taxon>Daphnia</taxon>
    </lineage>
</organism>
<evidence type="ECO:0000259" key="4">
    <source>
        <dbReference type="PROSITE" id="PS01180"/>
    </source>
</evidence>
<feature type="signal peptide" evidence="3">
    <location>
        <begin position="1"/>
        <end position="22"/>
    </location>
</feature>
<keyword evidence="6" id="KW-1185">Reference proteome</keyword>
<feature type="domain" description="CUB" evidence="4">
    <location>
        <begin position="304"/>
        <end position="474"/>
    </location>
</feature>
<dbReference type="PANTHER" id="PTHR33236">
    <property type="entry name" value="INTRAFLAGELLAR TRANSPORT PROTEIN 122 FAMILY PROTEIN-RELATED"/>
    <property type="match status" value="1"/>
</dbReference>
<dbReference type="OMA" id="IECNSEN"/>
<dbReference type="InterPro" id="IPR000859">
    <property type="entry name" value="CUB_dom"/>
</dbReference>
<keyword evidence="1" id="KW-1015">Disulfide bond</keyword>
<keyword evidence="3" id="KW-0732">Signal</keyword>
<dbReference type="KEGG" id="dpx:DAPPUDRAFT_266634"/>
<sequence>MIYRISITVFLVLSILTQAGRACNDIPEDQPTFRENSFVNDVDPSTHQLAASDVNPWLPYYYDDQTHGRTLGGNRAESGESQQIENRAVFSVFPSRLFGNGNIANSFNFNPRSLFGKSSTSAVFPYDSCSSPNGVMGVCATAGICTQLSGTASGSCAFGSVCCINVATNCGGTVSLNNTYWQSPTNGISTSTTSCALTIKLDTKLTEQKRPICQVRSFTISQPDAQSLCTNGDFFDVGGQTNKVPTICGDNEGQHMYLNVPSSATNPTDLELAFTFGPTAATRVWNILISMLPCDANYLAPVDCLQYFPTRSGRVRSFNWRDVAGTATRQLANQDYSICFRRASSNTGRLCFTTCVVTSSQQPFSLSVARSLLGAALVGNSQIISTNCNNDYLIISGGYDPTNPNPNPPVTDMAFDRFCGERLNPQPSNGASVTVCTTITPFRISYRTNGDETTTPTSDVAGSGNSGFCLNFQQ</sequence>
<evidence type="ECO:0000313" key="6">
    <source>
        <dbReference type="Proteomes" id="UP000000305"/>
    </source>
</evidence>
<accession>E9HVB7</accession>
<evidence type="ECO:0000256" key="2">
    <source>
        <dbReference type="PROSITE-ProRule" id="PRU00059"/>
    </source>
</evidence>
<dbReference type="AlphaFoldDB" id="E9HVB7"/>
<dbReference type="EMBL" id="GL732848">
    <property type="protein sequence ID" value="EFX64296.1"/>
    <property type="molecule type" value="Genomic_DNA"/>
</dbReference>
<dbReference type="PROSITE" id="PS01180">
    <property type="entry name" value="CUB"/>
    <property type="match status" value="1"/>
</dbReference>
<gene>
    <name evidence="5" type="ORF">DAPPUDRAFT_266634</name>
</gene>
<dbReference type="InParanoid" id="E9HVB7"/>
<dbReference type="PANTHER" id="PTHR33236:SF5">
    <property type="entry name" value="CUB DOMAIN-CONTAINING PROTEIN"/>
    <property type="match status" value="1"/>
</dbReference>
<evidence type="ECO:0000256" key="3">
    <source>
        <dbReference type="SAM" id="SignalP"/>
    </source>
</evidence>
<reference evidence="5 6" key="1">
    <citation type="journal article" date="2011" name="Science">
        <title>The ecoresponsive genome of Daphnia pulex.</title>
        <authorList>
            <person name="Colbourne J.K."/>
            <person name="Pfrender M.E."/>
            <person name="Gilbert D."/>
            <person name="Thomas W.K."/>
            <person name="Tucker A."/>
            <person name="Oakley T.H."/>
            <person name="Tokishita S."/>
            <person name="Aerts A."/>
            <person name="Arnold G.J."/>
            <person name="Basu M.K."/>
            <person name="Bauer D.J."/>
            <person name="Caceres C.E."/>
            <person name="Carmel L."/>
            <person name="Casola C."/>
            <person name="Choi J.H."/>
            <person name="Detter J.C."/>
            <person name="Dong Q."/>
            <person name="Dusheyko S."/>
            <person name="Eads B.D."/>
            <person name="Frohlich T."/>
            <person name="Geiler-Samerotte K.A."/>
            <person name="Gerlach D."/>
            <person name="Hatcher P."/>
            <person name="Jogdeo S."/>
            <person name="Krijgsveld J."/>
            <person name="Kriventseva E.V."/>
            <person name="Kultz D."/>
            <person name="Laforsch C."/>
            <person name="Lindquist E."/>
            <person name="Lopez J."/>
            <person name="Manak J.R."/>
            <person name="Muller J."/>
            <person name="Pangilinan J."/>
            <person name="Patwardhan R.P."/>
            <person name="Pitluck S."/>
            <person name="Pritham E.J."/>
            <person name="Rechtsteiner A."/>
            <person name="Rho M."/>
            <person name="Rogozin I.B."/>
            <person name="Sakarya O."/>
            <person name="Salamov A."/>
            <person name="Schaack S."/>
            <person name="Shapiro H."/>
            <person name="Shiga Y."/>
            <person name="Skalitzky C."/>
            <person name="Smith Z."/>
            <person name="Souvorov A."/>
            <person name="Sung W."/>
            <person name="Tang Z."/>
            <person name="Tsuchiya D."/>
            <person name="Tu H."/>
            <person name="Vos H."/>
            <person name="Wang M."/>
            <person name="Wolf Y.I."/>
            <person name="Yamagata H."/>
            <person name="Yamada T."/>
            <person name="Ye Y."/>
            <person name="Shaw J.R."/>
            <person name="Andrews J."/>
            <person name="Crease T.J."/>
            <person name="Tang H."/>
            <person name="Lucas S.M."/>
            <person name="Robertson H.M."/>
            <person name="Bork P."/>
            <person name="Koonin E.V."/>
            <person name="Zdobnov E.M."/>
            <person name="Grigoriev I.V."/>
            <person name="Lynch M."/>
            <person name="Boore J.L."/>
        </authorList>
    </citation>
    <scope>NUCLEOTIDE SEQUENCE [LARGE SCALE GENOMIC DNA]</scope>
</reference>
<name>E9HVB7_DAPPU</name>
<evidence type="ECO:0000313" key="5">
    <source>
        <dbReference type="EMBL" id="EFX64296.1"/>
    </source>
</evidence>
<proteinExistence type="predicted"/>
<evidence type="ECO:0000256" key="1">
    <source>
        <dbReference type="ARBA" id="ARBA00023157"/>
    </source>
</evidence>
<dbReference type="OrthoDB" id="6342934at2759"/>
<dbReference type="HOGENOM" id="CLU_022631_1_0_1"/>
<dbReference type="Pfam" id="PF26080">
    <property type="entry name" value="CUB_animal"/>
    <property type="match status" value="1"/>
</dbReference>